<dbReference type="HOGENOM" id="CLU_088884_2_0_5"/>
<proteinExistence type="predicted"/>
<dbReference type="Proteomes" id="UP000006512">
    <property type="component" value="Unassembled WGS sequence"/>
</dbReference>
<dbReference type="NCBIfam" id="TIGR01644">
    <property type="entry name" value="phage_P2_V"/>
    <property type="match status" value="1"/>
</dbReference>
<evidence type="ECO:0000313" key="1">
    <source>
        <dbReference type="EMBL" id="EGF93102.1"/>
    </source>
</evidence>
<dbReference type="STRING" id="715226.ABI_15420"/>
<evidence type="ECO:0000313" key="2">
    <source>
        <dbReference type="Proteomes" id="UP000006512"/>
    </source>
</evidence>
<dbReference type="EMBL" id="GL883077">
    <property type="protein sequence ID" value="EGF93102.1"/>
    <property type="molecule type" value="Genomic_DNA"/>
</dbReference>
<dbReference type="AlphaFoldDB" id="F4QJB9"/>
<name>F4QJB9_9CAUL</name>
<dbReference type="InterPro" id="IPR037026">
    <property type="entry name" value="Vgr_OB-fold_dom_sf"/>
</dbReference>
<dbReference type="eggNOG" id="COG4540">
    <property type="taxonomic scope" value="Bacteria"/>
</dbReference>
<dbReference type="Pfam" id="PF18946">
    <property type="entry name" value="Apex"/>
    <property type="match status" value="1"/>
</dbReference>
<organism evidence="1 2">
    <name type="scientific">Asticcacaulis biprosthecium C19</name>
    <dbReference type="NCBI Taxonomy" id="715226"/>
    <lineage>
        <taxon>Bacteria</taxon>
        <taxon>Pseudomonadati</taxon>
        <taxon>Pseudomonadota</taxon>
        <taxon>Alphaproteobacteria</taxon>
        <taxon>Caulobacterales</taxon>
        <taxon>Caulobacteraceae</taxon>
        <taxon>Asticcacaulis</taxon>
    </lineage>
</organism>
<sequence>MIRFGTIQSVDGQRAVVLCGEVVSPPLPWLAIVGAWLVWLPPSQGAQVTVICPDGDIAGGIILNGIYSDAFASPVTSLLSALLKAPDDATFVYDAAAHALTFTLPASGTVKIIAPGGFEFEGDTKVTGKFEATGDATFGAKISATGEITSNDDVKVGDISLKNHKHGGVQAGAVKTGLPE</sequence>
<accession>F4QJB9</accession>
<reference evidence="2" key="1">
    <citation type="submission" date="2011-03" db="EMBL/GenBank/DDBJ databases">
        <title>Draft genome sequence of Brevundimonas diminuta.</title>
        <authorList>
            <person name="Brown P.J.B."/>
            <person name="Buechlein A."/>
            <person name="Hemmerich C."/>
            <person name="Brun Y.V."/>
        </authorList>
    </citation>
    <scope>NUCLEOTIDE SEQUENCE [LARGE SCALE GENOMIC DNA]</scope>
    <source>
        <strain evidence="2">C19</strain>
    </source>
</reference>
<gene>
    <name evidence="1" type="ORF">ABI_15420</name>
</gene>
<dbReference type="InterPro" id="IPR013046">
    <property type="entry name" value="GpV/Gp45"/>
</dbReference>
<keyword evidence="2" id="KW-1185">Reference proteome</keyword>
<dbReference type="InterPro" id="IPR044033">
    <property type="entry name" value="GpV-like_apex"/>
</dbReference>
<protein>
    <submittedName>
        <fullName evidence="1">Baseplate assembly protein V</fullName>
    </submittedName>
</protein>
<dbReference type="Gene3D" id="2.40.50.230">
    <property type="entry name" value="Gp5 N-terminal domain"/>
    <property type="match status" value="1"/>
</dbReference>